<evidence type="ECO:0000256" key="7">
    <source>
        <dbReference type="ARBA" id="ARBA00022692"/>
    </source>
</evidence>
<dbReference type="Pfam" id="PF00512">
    <property type="entry name" value="HisKA"/>
    <property type="match status" value="1"/>
</dbReference>
<keyword evidence="10" id="KW-0067">ATP-binding</keyword>
<evidence type="ECO:0000256" key="14">
    <source>
        <dbReference type="SAM" id="Coils"/>
    </source>
</evidence>
<dbReference type="SUPFAM" id="SSF103190">
    <property type="entry name" value="Sensory domain-like"/>
    <property type="match status" value="1"/>
</dbReference>
<dbReference type="Pfam" id="PF02518">
    <property type="entry name" value="HATPase_c"/>
    <property type="match status" value="1"/>
</dbReference>
<keyword evidence="7 15" id="KW-0812">Transmembrane</keyword>
<feature type="transmembrane region" description="Helical" evidence="15">
    <location>
        <begin position="21"/>
        <end position="43"/>
    </location>
</feature>
<dbReference type="Gene3D" id="6.10.340.10">
    <property type="match status" value="1"/>
</dbReference>
<dbReference type="InterPro" id="IPR033479">
    <property type="entry name" value="dCache_1"/>
</dbReference>
<dbReference type="GO" id="GO:0000155">
    <property type="term" value="F:phosphorelay sensor kinase activity"/>
    <property type="evidence" value="ECO:0007669"/>
    <property type="project" value="InterPro"/>
</dbReference>
<dbReference type="EMBL" id="AP018449">
    <property type="protein sequence ID" value="BBB92103.1"/>
    <property type="molecule type" value="Genomic_DNA"/>
</dbReference>
<feature type="domain" description="Histidine kinase" evidence="16">
    <location>
        <begin position="561"/>
        <end position="763"/>
    </location>
</feature>
<feature type="coiled-coil region" evidence="14">
    <location>
        <begin position="395"/>
        <end position="422"/>
    </location>
</feature>
<dbReference type="AlphaFoldDB" id="A0A348AM05"/>
<evidence type="ECO:0000256" key="10">
    <source>
        <dbReference type="ARBA" id="ARBA00022840"/>
    </source>
</evidence>
<evidence type="ECO:0000256" key="2">
    <source>
        <dbReference type="ARBA" id="ARBA00004651"/>
    </source>
</evidence>
<dbReference type="InterPro" id="IPR000700">
    <property type="entry name" value="PAS-assoc_C"/>
</dbReference>
<dbReference type="InterPro" id="IPR005467">
    <property type="entry name" value="His_kinase_dom"/>
</dbReference>
<evidence type="ECO:0000256" key="5">
    <source>
        <dbReference type="ARBA" id="ARBA00022553"/>
    </source>
</evidence>
<sequence>MVKQLSVYASRIFGSKSLDSYLRTWGFLLICLPSLLLMIIFAVREVNSETARTFQQMEQSLVRQEYALDKWFNICHEDINSLANLDSIKKVDKEMMVSDFTTFLHNHKYFDNIIYVNQVGLTEIDMQHGPELYRGDQPYFQKALSGQNYISDIIQTKTDNQPKIIFSAPIYGYSGDFQGLLAGIANLSAIDALMQEFIFSQTGKTYLVNQDGLFLSGAGDVNGENSASLPLPLPRLQYKINTLAVNQALEGNTDTSVYTGYDKQPVFGAYRRLSTHNWAIVSEINAIEVLTPIYQQLLHMFLGFLLVLLLSLPLSLVMSRNIKIPIGRLIEGTRQMQKPGGMSFIAKQLASAPRELQELCDTFNQMAATISNHSQQLETTVKNRTQNLLVLNRQLQQEIFERQQAEALLRQSEEKYRMLVNNATDAIFLYEIYRNEWDDRDKITTGKFIEVNNIACERLGYAKEELMELTPADIDYKLRTGTALPAYSIINPNVNNQTIFETIHVAKDGTTIPVEVSLQFFRLNGLPVALAIARDISERKKVEQELARLDRLNLVGEMAANIGHEIRNPLTTVRGFLQLLGRRSENSANLEHYNVMIEELDRANSIITEFLSMAKNKAVQMETASLNHIIRVLHPLLQADAIVTNKQIDLELGDIPDICIDQKEIRQLILNLARNGLEAMQTSGHLTIRTFKDTGAVVLAVQDEGSGIPQEMLTKLGTPFLTTKEQGTGLGLSICYSIAHRHGATITLDTGNTGTTFFVRFKG</sequence>
<dbReference type="Gene3D" id="3.30.450.20">
    <property type="entry name" value="PAS domain"/>
    <property type="match status" value="2"/>
</dbReference>
<dbReference type="GO" id="GO:0005886">
    <property type="term" value="C:plasma membrane"/>
    <property type="evidence" value="ECO:0007669"/>
    <property type="project" value="UniProtKB-SubCell"/>
</dbReference>
<gene>
    <name evidence="19" type="primary">kinE_8</name>
    <name evidence="19" type="ORF">MAMMFC1_02788</name>
</gene>
<dbReference type="InterPro" id="IPR035965">
    <property type="entry name" value="PAS-like_dom_sf"/>
</dbReference>
<comment type="catalytic activity">
    <reaction evidence="1">
        <text>ATP + protein L-histidine = ADP + protein N-phospho-L-histidine.</text>
        <dbReference type="EC" id="2.7.13.3"/>
    </reaction>
</comment>
<dbReference type="InterPro" id="IPR036890">
    <property type="entry name" value="HATPase_C_sf"/>
</dbReference>
<dbReference type="PANTHER" id="PTHR43065:SF46">
    <property type="entry name" value="C4-DICARBOXYLATE TRANSPORT SENSOR PROTEIN DCTB"/>
    <property type="match status" value="1"/>
</dbReference>
<proteinExistence type="predicted"/>
<keyword evidence="4" id="KW-1003">Cell membrane</keyword>
<dbReference type="CDD" id="cd18774">
    <property type="entry name" value="PDC2_HK_sensor"/>
    <property type="match status" value="1"/>
</dbReference>
<feature type="domain" description="PAC" evidence="17">
    <location>
        <begin position="498"/>
        <end position="548"/>
    </location>
</feature>
<evidence type="ECO:0000256" key="15">
    <source>
        <dbReference type="SAM" id="Phobius"/>
    </source>
</evidence>
<keyword evidence="20" id="KW-1185">Reference proteome</keyword>
<protein>
    <recommendedName>
        <fullName evidence="3">histidine kinase</fullName>
        <ecNumber evidence="3">2.7.13.3</ecNumber>
    </recommendedName>
</protein>
<dbReference type="Pfam" id="PF02743">
    <property type="entry name" value="dCache_1"/>
    <property type="match status" value="1"/>
</dbReference>
<dbReference type="InterPro" id="IPR003660">
    <property type="entry name" value="HAMP_dom"/>
</dbReference>
<dbReference type="EC" id="2.7.13.3" evidence="3"/>
<dbReference type="Gene3D" id="1.10.287.130">
    <property type="match status" value="1"/>
</dbReference>
<dbReference type="InterPro" id="IPR003661">
    <property type="entry name" value="HisK_dim/P_dom"/>
</dbReference>
<feature type="domain" description="HAMP" evidence="18">
    <location>
        <begin position="320"/>
        <end position="375"/>
    </location>
</feature>
<evidence type="ECO:0000313" key="20">
    <source>
        <dbReference type="Proteomes" id="UP000276437"/>
    </source>
</evidence>
<dbReference type="KEGG" id="mana:MAMMFC1_02788"/>
<organism evidence="19 20">
    <name type="scientific">Methylomusa anaerophila</name>
    <dbReference type="NCBI Taxonomy" id="1930071"/>
    <lineage>
        <taxon>Bacteria</taxon>
        <taxon>Bacillati</taxon>
        <taxon>Bacillota</taxon>
        <taxon>Negativicutes</taxon>
        <taxon>Selenomonadales</taxon>
        <taxon>Sporomusaceae</taxon>
        <taxon>Methylomusa</taxon>
    </lineage>
</organism>
<dbReference type="PROSITE" id="PS50113">
    <property type="entry name" value="PAC"/>
    <property type="match status" value="1"/>
</dbReference>
<dbReference type="PROSITE" id="PS50885">
    <property type="entry name" value="HAMP"/>
    <property type="match status" value="1"/>
</dbReference>
<evidence type="ECO:0000256" key="13">
    <source>
        <dbReference type="ARBA" id="ARBA00023136"/>
    </source>
</evidence>
<dbReference type="SMART" id="SM00387">
    <property type="entry name" value="HATPase_c"/>
    <property type="match status" value="1"/>
</dbReference>
<evidence type="ECO:0000259" key="16">
    <source>
        <dbReference type="PROSITE" id="PS50109"/>
    </source>
</evidence>
<dbReference type="Proteomes" id="UP000276437">
    <property type="component" value="Chromosome"/>
</dbReference>
<comment type="subcellular location">
    <subcellularLocation>
        <location evidence="2">Cell membrane</location>
        <topology evidence="2">Multi-pass membrane protein</topology>
    </subcellularLocation>
</comment>
<dbReference type="InterPro" id="IPR036097">
    <property type="entry name" value="HisK_dim/P_sf"/>
</dbReference>
<keyword evidence="6 19" id="KW-0808">Transferase</keyword>
<dbReference type="SUPFAM" id="SSF55785">
    <property type="entry name" value="PYP-like sensor domain (PAS domain)"/>
    <property type="match status" value="1"/>
</dbReference>
<dbReference type="InterPro" id="IPR029151">
    <property type="entry name" value="Sensor-like_sf"/>
</dbReference>
<evidence type="ECO:0000259" key="18">
    <source>
        <dbReference type="PROSITE" id="PS50885"/>
    </source>
</evidence>
<dbReference type="PROSITE" id="PS50109">
    <property type="entry name" value="HIS_KIN"/>
    <property type="match status" value="1"/>
</dbReference>
<keyword evidence="11 15" id="KW-1133">Transmembrane helix</keyword>
<reference evidence="19 20" key="1">
    <citation type="journal article" date="2018" name="Int. J. Syst. Evol. Microbiol.">
        <title>Methylomusa anaerophila gen. nov., sp. nov., an anaerobic methanol-utilizing bacterium isolated from a microbial fuel cell.</title>
        <authorList>
            <person name="Amano N."/>
            <person name="Yamamuro A."/>
            <person name="Miyahara M."/>
            <person name="Kouzuma A."/>
            <person name="Abe T."/>
            <person name="Watanabe K."/>
        </authorList>
    </citation>
    <scope>NUCLEOTIDE SEQUENCE [LARGE SCALE GENOMIC DNA]</scope>
    <source>
        <strain evidence="19 20">MMFC1</strain>
    </source>
</reference>
<evidence type="ECO:0000256" key="11">
    <source>
        <dbReference type="ARBA" id="ARBA00022989"/>
    </source>
</evidence>
<evidence type="ECO:0000256" key="6">
    <source>
        <dbReference type="ARBA" id="ARBA00022679"/>
    </source>
</evidence>
<dbReference type="NCBIfam" id="TIGR00229">
    <property type="entry name" value="sensory_box"/>
    <property type="match status" value="1"/>
</dbReference>
<dbReference type="PANTHER" id="PTHR43065">
    <property type="entry name" value="SENSOR HISTIDINE KINASE"/>
    <property type="match status" value="1"/>
</dbReference>
<evidence type="ECO:0000259" key="17">
    <source>
        <dbReference type="PROSITE" id="PS50113"/>
    </source>
</evidence>
<dbReference type="GO" id="GO:0005524">
    <property type="term" value="F:ATP binding"/>
    <property type="evidence" value="ECO:0007669"/>
    <property type="project" value="UniProtKB-KW"/>
</dbReference>
<accession>A0A348AM05</accession>
<dbReference type="SMART" id="SM00388">
    <property type="entry name" value="HisKA"/>
    <property type="match status" value="1"/>
</dbReference>
<keyword evidence="5" id="KW-0597">Phosphoprotein</keyword>
<keyword evidence="13 15" id="KW-0472">Membrane</keyword>
<dbReference type="SUPFAM" id="SSF55874">
    <property type="entry name" value="ATPase domain of HSP90 chaperone/DNA topoisomerase II/histidine kinase"/>
    <property type="match status" value="1"/>
</dbReference>
<evidence type="ECO:0000256" key="4">
    <source>
        <dbReference type="ARBA" id="ARBA00022475"/>
    </source>
</evidence>
<name>A0A348AM05_9FIRM</name>
<keyword evidence="8" id="KW-0547">Nucleotide-binding</keyword>
<evidence type="ECO:0000256" key="1">
    <source>
        <dbReference type="ARBA" id="ARBA00000085"/>
    </source>
</evidence>
<evidence type="ECO:0000313" key="19">
    <source>
        <dbReference type="EMBL" id="BBB92103.1"/>
    </source>
</evidence>
<keyword evidence="12" id="KW-0902">Two-component regulatory system</keyword>
<evidence type="ECO:0000256" key="3">
    <source>
        <dbReference type="ARBA" id="ARBA00012438"/>
    </source>
</evidence>
<dbReference type="InterPro" id="IPR000014">
    <property type="entry name" value="PAS"/>
</dbReference>
<dbReference type="InterPro" id="IPR003594">
    <property type="entry name" value="HATPase_dom"/>
</dbReference>
<keyword evidence="14" id="KW-0175">Coiled coil</keyword>
<evidence type="ECO:0000256" key="12">
    <source>
        <dbReference type="ARBA" id="ARBA00023012"/>
    </source>
</evidence>
<feature type="transmembrane region" description="Helical" evidence="15">
    <location>
        <begin position="297"/>
        <end position="318"/>
    </location>
</feature>
<dbReference type="SUPFAM" id="SSF47384">
    <property type="entry name" value="Homodimeric domain of signal transducing histidine kinase"/>
    <property type="match status" value="1"/>
</dbReference>
<evidence type="ECO:0000256" key="8">
    <source>
        <dbReference type="ARBA" id="ARBA00022741"/>
    </source>
</evidence>
<dbReference type="Gene3D" id="3.30.565.10">
    <property type="entry name" value="Histidine kinase-like ATPase, C-terminal domain"/>
    <property type="match status" value="1"/>
</dbReference>
<keyword evidence="9 19" id="KW-0418">Kinase</keyword>
<dbReference type="InterPro" id="IPR004358">
    <property type="entry name" value="Sig_transdc_His_kin-like_C"/>
</dbReference>
<evidence type="ECO:0000256" key="9">
    <source>
        <dbReference type="ARBA" id="ARBA00022777"/>
    </source>
</evidence>
<dbReference type="PRINTS" id="PR00344">
    <property type="entry name" value="BCTRLSENSOR"/>
</dbReference>
<dbReference type="CDD" id="cd00082">
    <property type="entry name" value="HisKA"/>
    <property type="match status" value="1"/>
</dbReference>